<evidence type="ECO:0000313" key="1">
    <source>
        <dbReference type="EMBL" id="GFY30090.1"/>
    </source>
</evidence>
<organism evidence="1 2">
    <name type="scientific">Trichonephila clavipes</name>
    <name type="common">Golden silk orbweaver</name>
    <name type="synonym">Nephila clavipes</name>
    <dbReference type="NCBI Taxonomy" id="2585209"/>
    <lineage>
        <taxon>Eukaryota</taxon>
        <taxon>Metazoa</taxon>
        <taxon>Ecdysozoa</taxon>
        <taxon>Arthropoda</taxon>
        <taxon>Chelicerata</taxon>
        <taxon>Arachnida</taxon>
        <taxon>Araneae</taxon>
        <taxon>Araneomorphae</taxon>
        <taxon>Entelegynae</taxon>
        <taxon>Araneoidea</taxon>
        <taxon>Nephilidae</taxon>
        <taxon>Trichonephila</taxon>
    </lineage>
</organism>
<dbReference type="EMBL" id="BMAU01021390">
    <property type="protein sequence ID" value="GFY30090.1"/>
    <property type="molecule type" value="Genomic_DNA"/>
</dbReference>
<name>A0A8X7BG58_TRICX</name>
<comment type="caution">
    <text evidence="1">The sequence shown here is derived from an EMBL/GenBank/DDBJ whole genome shotgun (WGS) entry which is preliminary data.</text>
</comment>
<dbReference type="Proteomes" id="UP000887159">
    <property type="component" value="Unassembled WGS sequence"/>
</dbReference>
<protein>
    <submittedName>
        <fullName evidence="1">Uncharacterized protein</fullName>
    </submittedName>
</protein>
<dbReference type="AlphaFoldDB" id="A0A8X7BG58"/>
<proteinExistence type="predicted"/>
<accession>A0A8X7BG58</accession>
<keyword evidence="2" id="KW-1185">Reference proteome</keyword>
<reference evidence="1" key="1">
    <citation type="submission" date="2020-08" db="EMBL/GenBank/DDBJ databases">
        <title>Multicomponent nature underlies the extraordinary mechanical properties of spider dragline silk.</title>
        <authorList>
            <person name="Kono N."/>
            <person name="Nakamura H."/>
            <person name="Mori M."/>
            <person name="Yoshida Y."/>
            <person name="Ohtoshi R."/>
            <person name="Malay A.D."/>
            <person name="Moran D.A.P."/>
            <person name="Tomita M."/>
            <person name="Numata K."/>
            <person name="Arakawa K."/>
        </authorList>
    </citation>
    <scope>NUCLEOTIDE SEQUENCE</scope>
</reference>
<evidence type="ECO:0000313" key="2">
    <source>
        <dbReference type="Proteomes" id="UP000887159"/>
    </source>
</evidence>
<gene>
    <name evidence="1" type="ORF">TNCV_4074031</name>
</gene>
<sequence length="98" mass="11449">MFDGLVAFAVGRWRSDYGARRVQFMSWPGSPMKEGRFVLGTFRSERMRVLYRSRQNDRLHVMLVLVHIDITPPHNFMHGETSFHMSKTVKIGIENPRA</sequence>